<dbReference type="SUPFAM" id="SSF53383">
    <property type="entry name" value="PLP-dependent transferases"/>
    <property type="match status" value="1"/>
</dbReference>
<dbReference type="InterPro" id="IPR015422">
    <property type="entry name" value="PyrdxlP-dep_Trfase_small"/>
</dbReference>
<dbReference type="PANTHER" id="PTHR30244">
    <property type="entry name" value="TRANSAMINASE"/>
    <property type="match status" value="1"/>
</dbReference>
<dbReference type="Proteomes" id="UP000001660">
    <property type="component" value="Chromosome"/>
</dbReference>
<keyword evidence="5" id="KW-0032">Aminotransferase</keyword>
<dbReference type="EC" id="2.6.1.-" evidence="5"/>
<keyword evidence="5" id="KW-0808">Transferase</keyword>
<dbReference type="InterPro" id="IPR000653">
    <property type="entry name" value="DegT/StrS_aminotransferase"/>
</dbReference>
<dbReference type="EMBL" id="FP929003">
    <property type="protein sequence ID" value="CBK42568.1"/>
    <property type="molecule type" value="Genomic_DNA"/>
</dbReference>
<dbReference type="KEGG" id="nde:NIDE2865"/>
<proteinExistence type="inferred from homology"/>
<accession>D8PH31</accession>
<dbReference type="GO" id="GO:0030170">
    <property type="term" value="F:pyridoxal phosphate binding"/>
    <property type="evidence" value="ECO:0007669"/>
    <property type="project" value="TreeGrafter"/>
</dbReference>
<gene>
    <name evidence="5" type="ORF">NIDE2865</name>
</gene>
<evidence type="ECO:0000256" key="3">
    <source>
        <dbReference type="PIRSR" id="PIRSR000390-2"/>
    </source>
</evidence>
<dbReference type="GO" id="GO:0008483">
    <property type="term" value="F:transaminase activity"/>
    <property type="evidence" value="ECO:0007669"/>
    <property type="project" value="UniProtKB-KW"/>
</dbReference>
<evidence type="ECO:0000313" key="5">
    <source>
        <dbReference type="EMBL" id="CBK42568.1"/>
    </source>
</evidence>
<sequence>MKAQRTLPPAAAPIEWRDLIQGLMGLVHPHETVGRLQAEFRQYFGVKHVWFVSSGKAALSLIFQALHSLSGRSKVVLPGYTCFSVPSAVVRARLSVALCDVDPLSLDFDFVQLSQVADSNVLCVLATHLLGIGVDVPRVVELCRQRGIFVVEDVAQAFGGKRDGVPFGAMGDVSFLSFGRGKNITCGSGGAILTNDDRIGEVLAREYALLSEVSLADMLKNWLEVAVTKVLLNPSLYWLPAGLPFLKLGETKFYTDFPIARLDPIRAGLLRRWKRRLANSTTSRVAHSEQILRSLALSNVQTIKPSGRGRSVYLRLPVLMGSRQEKDAVCRISAEQGLGISPLYPSSLQHIAELIDTLSSQDVPQSTMIAERLVTLPTHELVSDSDVVRISSIIQAAERVDGAATIRRPNITNGQRHVPELPRNI</sequence>
<protein>
    <submittedName>
        <fullName evidence="5">Putative Aminotransferase</fullName>
        <ecNumber evidence="5">2.6.1.-</ecNumber>
    </submittedName>
</protein>
<dbReference type="AlphaFoldDB" id="D8PH31"/>
<dbReference type="PIRSF" id="PIRSF000390">
    <property type="entry name" value="PLP_StrS"/>
    <property type="match status" value="1"/>
</dbReference>
<evidence type="ECO:0000256" key="1">
    <source>
        <dbReference type="ARBA" id="ARBA00037999"/>
    </source>
</evidence>
<evidence type="ECO:0000256" key="4">
    <source>
        <dbReference type="RuleBase" id="RU004508"/>
    </source>
</evidence>
<name>D8PH31_9BACT</name>
<dbReference type="Pfam" id="PF01041">
    <property type="entry name" value="DegT_DnrJ_EryC1"/>
    <property type="match status" value="2"/>
</dbReference>
<feature type="active site" description="Proton acceptor" evidence="2">
    <location>
        <position position="182"/>
    </location>
</feature>
<reference evidence="5 6" key="1">
    <citation type="journal article" date="2010" name="Proc. Natl. Acad. Sci. U.S.A.">
        <title>A Nitrospira metagenome illuminates the physiology and evolution of globally important nitrite-oxidizing bacteria.</title>
        <authorList>
            <person name="Lucker S."/>
            <person name="Wagner M."/>
            <person name="Maixner F."/>
            <person name="Pelletier E."/>
            <person name="Koch H."/>
            <person name="Vacherie B."/>
            <person name="Rattei T."/>
            <person name="Sinninghe Damste J."/>
            <person name="Spieck E."/>
            <person name="Le Paslier D."/>
            <person name="Daims H."/>
        </authorList>
    </citation>
    <scope>NUCLEOTIDE SEQUENCE [LARGE SCALE GENOMIC DNA]</scope>
</reference>
<dbReference type="Gene3D" id="3.90.1150.10">
    <property type="entry name" value="Aspartate Aminotransferase, domain 1"/>
    <property type="match status" value="1"/>
</dbReference>
<dbReference type="PANTHER" id="PTHR30244:SF34">
    <property type="entry name" value="DTDP-4-AMINO-4,6-DIDEOXYGALACTOSE TRANSAMINASE"/>
    <property type="match status" value="1"/>
</dbReference>
<comment type="similarity">
    <text evidence="1 4">Belongs to the DegT/DnrJ/EryC1 family.</text>
</comment>
<evidence type="ECO:0000256" key="2">
    <source>
        <dbReference type="PIRSR" id="PIRSR000390-1"/>
    </source>
</evidence>
<dbReference type="STRING" id="330214.NIDE2865"/>
<dbReference type="OrthoDB" id="9804264at2"/>
<dbReference type="InterPro" id="IPR015424">
    <property type="entry name" value="PyrdxlP-dep_Trfase"/>
</dbReference>
<keyword evidence="3 4" id="KW-0663">Pyridoxal phosphate</keyword>
<keyword evidence="6" id="KW-1185">Reference proteome</keyword>
<evidence type="ECO:0000313" key="6">
    <source>
        <dbReference type="Proteomes" id="UP000001660"/>
    </source>
</evidence>
<dbReference type="Gene3D" id="3.40.640.10">
    <property type="entry name" value="Type I PLP-dependent aspartate aminotransferase-like (Major domain)"/>
    <property type="match status" value="1"/>
</dbReference>
<dbReference type="GO" id="GO:0000271">
    <property type="term" value="P:polysaccharide biosynthetic process"/>
    <property type="evidence" value="ECO:0007669"/>
    <property type="project" value="TreeGrafter"/>
</dbReference>
<dbReference type="eggNOG" id="COG0399">
    <property type="taxonomic scope" value="Bacteria"/>
</dbReference>
<organism evidence="5 6">
    <name type="scientific">Nitrospira defluvii</name>
    <dbReference type="NCBI Taxonomy" id="330214"/>
    <lineage>
        <taxon>Bacteria</taxon>
        <taxon>Pseudomonadati</taxon>
        <taxon>Nitrospirota</taxon>
        <taxon>Nitrospiria</taxon>
        <taxon>Nitrospirales</taxon>
        <taxon>Nitrospiraceae</taxon>
        <taxon>Nitrospira</taxon>
    </lineage>
</organism>
<dbReference type="InterPro" id="IPR015421">
    <property type="entry name" value="PyrdxlP-dep_Trfase_major"/>
</dbReference>
<feature type="modified residue" description="N6-(pyridoxal phosphate)lysine" evidence="3">
    <location>
        <position position="182"/>
    </location>
</feature>
<dbReference type="HOGENOM" id="CLU_036177_0_0_0"/>